<dbReference type="eggNOG" id="COG1197">
    <property type="taxonomic scope" value="Bacteria"/>
</dbReference>
<dbReference type="InterPro" id="IPR047112">
    <property type="entry name" value="RecG/Mfd"/>
</dbReference>
<evidence type="ECO:0000256" key="7">
    <source>
        <dbReference type="ARBA" id="ARBA00023125"/>
    </source>
</evidence>
<dbReference type="InterPro" id="IPR001650">
    <property type="entry name" value="Helicase_C-like"/>
</dbReference>
<dbReference type="Pfam" id="PF00271">
    <property type="entry name" value="Helicase_C"/>
    <property type="match status" value="1"/>
</dbReference>
<dbReference type="Gene3D" id="2.40.10.170">
    <property type="match status" value="1"/>
</dbReference>
<dbReference type="AlphaFoldDB" id="F0RYS5"/>
<dbReference type="NCBIfam" id="TIGR00580">
    <property type="entry name" value="mfd"/>
    <property type="match status" value="1"/>
</dbReference>
<protein>
    <recommendedName>
        <fullName evidence="9">Transcription-repair-coupling factor</fullName>
        <shortName evidence="9">TRCF</shortName>
        <ecNumber evidence="9">3.6.4.-</ecNumber>
    </recommendedName>
</protein>
<dbReference type="EMBL" id="CP002541">
    <property type="protein sequence ID" value="ADY13061.1"/>
    <property type="molecule type" value="Genomic_DNA"/>
</dbReference>
<dbReference type="SMART" id="SM00490">
    <property type="entry name" value="HELICc"/>
    <property type="match status" value="1"/>
</dbReference>
<dbReference type="HAMAP" id="MF_00969">
    <property type="entry name" value="TRCF"/>
    <property type="match status" value="1"/>
</dbReference>
<dbReference type="InterPro" id="IPR036101">
    <property type="entry name" value="CarD-like/TRCF_RID_sf"/>
</dbReference>
<dbReference type="PANTHER" id="PTHR47964">
    <property type="entry name" value="ATP-DEPENDENT DNA HELICASE HOMOLOG RECG, CHLOROPLASTIC"/>
    <property type="match status" value="1"/>
</dbReference>
<dbReference type="SUPFAM" id="SSF141259">
    <property type="entry name" value="CarD-like"/>
    <property type="match status" value="1"/>
</dbReference>
<dbReference type="Gene3D" id="3.90.1150.50">
    <property type="entry name" value="Transcription-repair-coupling factor, D7 domain"/>
    <property type="match status" value="1"/>
</dbReference>
<dbReference type="InterPro" id="IPR014001">
    <property type="entry name" value="Helicase_ATP-bd"/>
</dbReference>
<comment type="subcellular location">
    <subcellularLocation>
        <location evidence="9">Cytoplasm</location>
    </subcellularLocation>
</comment>
<dbReference type="InterPro" id="IPR011545">
    <property type="entry name" value="DEAD/DEAH_box_helicase_dom"/>
</dbReference>
<dbReference type="GO" id="GO:0005524">
    <property type="term" value="F:ATP binding"/>
    <property type="evidence" value="ECO:0007669"/>
    <property type="project" value="UniProtKB-UniRule"/>
</dbReference>
<evidence type="ECO:0000259" key="11">
    <source>
        <dbReference type="PROSITE" id="PS51194"/>
    </source>
</evidence>
<dbReference type="Pfam" id="PF00270">
    <property type="entry name" value="DEAD"/>
    <property type="match status" value="1"/>
</dbReference>
<dbReference type="GO" id="GO:0005737">
    <property type="term" value="C:cytoplasm"/>
    <property type="evidence" value="ECO:0007669"/>
    <property type="project" value="UniProtKB-SubCell"/>
</dbReference>
<evidence type="ECO:0000256" key="4">
    <source>
        <dbReference type="ARBA" id="ARBA00022801"/>
    </source>
</evidence>
<dbReference type="KEGG" id="sbu:SpiBuddy_1236"/>
<evidence type="ECO:0000256" key="6">
    <source>
        <dbReference type="ARBA" id="ARBA00022840"/>
    </source>
</evidence>
<dbReference type="Pfam" id="PF02559">
    <property type="entry name" value="CarD_TRCF_RID"/>
    <property type="match status" value="1"/>
</dbReference>
<keyword evidence="1 9" id="KW-0963">Cytoplasm</keyword>
<dbReference type="PANTHER" id="PTHR47964:SF1">
    <property type="entry name" value="ATP-DEPENDENT DNA HELICASE HOMOLOG RECG, CHLOROPLASTIC"/>
    <property type="match status" value="1"/>
</dbReference>
<dbReference type="InterPro" id="IPR041471">
    <property type="entry name" value="UvrB_inter"/>
</dbReference>
<dbReference type="HOGENOM" id="CLU_005122_1_3_12"/>
<dbReference type="SUPFAM" id="SSF52540">
    <property type="entry name" value="P-loop containing nucleoside triphosphate hydrolases"/>
    <property type="match status" value="4"/>
</dbReference>
<evidence type="ECO:0000313" key="13">
    <source>
        <dbReference type="Proteomes" id="UP000008466"/>
    </source>
</evidence>
<evidence type="ECO:0000259" key="10">
    <source>
        <dbReference type="PROSITE" id="PS51192"/>
    </source>
</evidence>
<dbReference type="EC" id="3.6.4.-" evidence="9"/>
<name>F0RYS5_SPHGB</name>
<evidence type="ECO:0000256" key="9">
    <source>
        <dbReference type="HAMAP-Rule" id="MF_00969"/>
    </source>
</evidence>
<dbReference type="InterPro" id="IPR027417">
    <property type="entry name" value="P-loop_NTPase"/>
</dbReference>
<dbReference type="Pfam" id="PF03461">
    <property type="entry name" value="TRCF"/>
    <property type="match status" value="1"/>
</dbReference>
<dbReference type="SMART" id="SM00982">
    <property type="entry name" value="TRCF"/>
    <property type="match status" value="1"/>
</dbReference>
<dbReference type="SMART" id="SM00487">
    <property type="entry name" value="DEXDc"/>
    <property type="match status" value="1"/>
</dbReference>
<keyword evidence="4 9" id="KW-0378">Hydrolase</keyword>
<dbReference type="Gene3D" id="3.30.2060.10">
    <property type="entry name" value="Penicillin-binding protein 1b domain"/>
    <property type="match status" value="1"/>
</dbReference>
<dbReference type="Pfam" id="PF17757">
    <property type="entry name" value="UvrB_inter"/>
    <property type="match status" value="1"/>
</dbReference>
<dbReference type="OrthoDB" id="9804325at2"/>
<reference evidence="13" key="1">
    <citation type="submission" date="2011-02" db="EMBL/GenBank/DDBJ databases">
        <title>Complete sequence of Spirochaeta sp. Buddy.</title>
        <authorList>
            <person name="Lucas S."/>
            <person name="Copeland A."/>
            <person name="Lapidus A."/>
            <person name="Cheng J.-F."/>
            <person name="Goodwin L."/>
            <person name="Pitluck S."/>
            <person name="Zeytun A."/>
            <person name="Detter J.C."/>
            <person name="Han C."/>
            <person name="Tapia R."/>
            <person name="Land M."/>
            <person name="Hauser L."/>
            <person name="Kyrpides N."/>
            <person name="Ivanova N."/>
            <person name="Mikhailova N."/>
            <person name="Pagani I."/>
            <person name="Ritalahti K.M."/>
            <person name="Loeffler F.E."/>
            <person name="Woyke T."/>
        </authorList>
    </citation>
    <scope>NUCLEOTIDE SEQUENCE [LARGE SCALE GENOMIC DNA]</scope>
    <source>
        <strain evidence="13">ATCC BAA-1886 / DSM 22777 / Buddy</strain>
    </source>
</reference>
<dbReference type="GO" id="GO:0003678">
    <property type="term" value="F:DNA helicase activity"/>
    <property type="evidence" value="ECO:0007669"/>
    <property type="project" value="TreeGrafter"/>
</dbReference>
<comment type="similarity">
    <text evidence="9">In the C-terminal section; belongs to the helicase family. RecG subfamily.</text>
</comment>
<dbReference type="PROSITE" id="PS51192">
    <property type="entry name" value="HELICASE_ATP_BIND_1"/>
    <property type="match status" value="1"/>
</dbReference>
<dbReference type="Gene3D" id="3.40.50.11180">
    <property type="match status" value="1"/>
</dbReference>
<dbReference type="InterPro" id="IPR003711">
    <property type="entry name" value="CarD-like/TRCF_RID"/>
</dbReference>
<evidence type="ECO:0000256" key="5">
    <source>
        <dbReference type="ARBA" id="ARBA00022806"/>
    </source>
</evidence>
<keyword evidence="8 9" id="KW-0234">DNA repair</keyword>
<proteinExistence type="inferred from homology"/>
<feature type="domain" description="Helicase ATP-binding" evidence="10">
    <location>
        <begin position="564"/>
        <end position="725"/>
    </location>
</feature>
<dbReference type="InterPro" id="IPR037235">
    <property type="entry name" value="TRCF-like_C_D7"/>
</dbReference>
<keyword evidence="7 9" id="KW-0238">DNA-binding</keyword>
<dbReference type="GO" id="GO:0016787">
    <property type="term" value="F:hydrolase activity"/>
    <property type="evidence" value="ECO:0007669"/>
    <property type="project" value="UniProtKB-KW"/>
</dbReference>
<comment type="similarity">
    <text evidence="9">In the N-terminal section; belongs to the UvrB family.</text>
</comment>
<dbReference type="CDD" id="cd17991">
    <property type="entry name" value="DEXHc_TRCF"/>
    <property type="match status" value="1"/>
</dbReference>
<keyword evidence="5" id="KW-0347">Helicase</keyword>
<evidence type="ECO:0000256" key="1">
    <source>
        <dbReference type="ARBA" id="ARBA00022490"/>
    </source>
</evidence>
<dbReference type="InterPro" id="IPR005118">
    <property type="entry name" value="TRCF_C"/>
</dbReference>
<evidence type="ECO:0000313" key="12">
    <source>
        <dbReference type="EMBL" id="ADY13061.1"/>
    </source>
</evidence>
<gene>
    <name evidence="9" type="primary">mfd</name>
    <name evidence="12" type="ordered locus">SpiBuddy_1236</name>
</gene>
<keyword evidence="13" id="KW-1185">Reference proteome</keyword>
<accession>F0RYS5</accession>
<keyword evidence="6 9" id="KW-0067">ATP-binding</keyword>
<evidence type="ECO:0000256" key="2">
    <source>
        <dbReference type="ARBA" id="ARBA00022741"/>
    </source>
</evidence>
<comment type="function">
    <text evidence="9">Couples transcription and DNA repair by recognizing RNA polymerase (RNAP) stalled at DNA lesions. Mediates ATP-dependent release of RNAP and its truncated transcript from the DNA, and recruitment of nucleotide excision repair machinery to the damaged site.</text>
</comment>
<keyword evidence="2 9" id="KW-0547">Nucleotide-binding</keyword>
<dbReference type="SUPFAM" id="SSF143517">
    <property type="entry name" value="TRCF domain-like"/>
    <property type="match status" value="1"/>
</dbReference>
<dbReference type="Proteomes" id="UP000008466">
    <property type="component" value="Chromosome"/>
</dbReference>
<dbReference type="SMART" id="SM01058">
    <property type="entry name" value="CarD_TRCF"/>
    <property type="match status" value="1"/>
</dbReference>
<sequence>MQTPISTLVQSYIKTSSAYKVYGAQTNHIHIHGLEGYPLAQFLRLLSRKQKGRVWAVCPTEESALQLLKDSGFCGDGAASSNGEGRMVYLPSNGRKLYTPFNADNVEYDQLSRLMQIQELKEGLVITHLRPFVSPLVSPETLSSSSLTIKVGDAFESSSFSQLLTNAGYVHTVSTSAMGEYSLRGEVLDIFPYESEYPYRIYADWDTVGKIARYNPITQESIGTVGKLVLSLVDATGEMATSSVGEYLADSDLFCFIGDQRLATSFHSLQIEAKALYRQAFLQDREAIKPDALLFDFPAFQKKCRYSLTVFDIVGQGQDVYRFDIEGPRSYFGNFTLLKEDLKSLEKQGWNVVVFTENQLQKQRLMQMLSAFPFLGWEDRAISGGFAIPSLKVVAICEHEIFGRRRQVVKTLQHTQSSPLDSFVDLNEGDYVVHVNYGVGQFVKIDRVSSFDRERDFIKIAYADNEMLYVPIEQANLVQRYIGSDTGLPKKDKLGGQGWENKKAKARKNAEDLAKHLITLYAKRKNSIGYAFPKDTDWQLQFEASFPFDETADQLSCIEDIKDDMEKPIVMDRLVCGDVGYGKTEIAFRAVFKAVMGGKQVAFLAPTTILAEQHYQNFLKRLGTFPVRCAQLSRIVTKKEQKQTLLALAEGKVDVLFGTHRILQKDIMYRDLGLLVVDEEQRFGVKDKERIKTLRASIDSLSLSATPIPRTLYMSLLKIRDMSLLATPPIARRPIETYIGEYNEQTIVKAIRDEVERKGQVFFLHNRIESQDEVVFQLTKLLPDVIIESAHGQMDSTKLEDTMRRFIHEGIQVLVSTTIIENGIDIPNVNTIIIDRADRYGLSQLYQLRGRVGRNDSQAYAYLFYPQGSALSEIALKRLKIISEHTELGSGFKVAMKDMELRGTGNLLGREQSGHLATVGLDMYIRILDEAIRDLQNVGVKDEEREVFLELDYTGFIPDTYIKAPSVKFDIYRKISSIVNDEQLQGLASELSDRFGPPPVEVANLLFIAEIKIICRKLSIIHLTDRKGVVAVEFGKVADLNVNKVMNLISLSNKTVWLDMRRMNVMYLKTDAVSLKDKALFLMEKLQRLV</sequence>
<dbReference type="PROSITE" id="PS51194">
    <property type="entry name" value="HELICASE_CTER"/>
    <property type="match status" value="1"/>
</dbReference>
<dbReference type="STRING" id="158189.SpiBuddy_1236"/>
<keyword evidence="3 9" id="KW-0227">DNA damage</keyword>
<evidence type="ECO:0000256" key="8">
    <source>
        <dbReference type="ARBA" id="ARBA00023204"/>
    </source>
</evidence>
<dbReference type="GO" id="GO:0006355">
    <property type="term" value="P:regulation of DNA-templated transcription"/>
    <property type="evidence" value="ECO:0007669"/>
    <property type="project" value="UniProtKB-UniRule"/>
</dbReference>
<feature type="domain" description="Helicase C-terminal" evidence="11">
    <location>
        <begin position="746"/>
        <end position="900"/>
    </location>
</feature>
<evidence type="ECO:0000256" key="3">
    <source>
        <dbReference type="ARBA" id="ARBA00022763"/>
    </source>
</evidence>
<organism evidence="12 13">
    <name type="scientific">Sphaerochaeta globosa (strain ATCC BAA-1886 / DSM 22777 / Buddy)</name>
    <name type="common">Spirochaeta sp. (strain Buddy)</name>
    <dbReference type="NCBI Taxonomy" id="158189"/>
    <lineage>
        <taxon>Bacteria</taxon>
        <taxon>Pseudomonadati</taxon>
        <taxon>Spirochaetota</taxon>
        <taxon>Spirochaetia</taxon>
        <taxon>Spirochaetales</taxon>
        <taxon>Sphaerochaetaceae</taxon>
        <taxon>Sphaerochaeta</taxon>
    </lineage>
</organism>
<dbReference type="Gene3D" id="3.40.50.300">
    <property type="entry name" value="P-loop containing nucleotide triphosphate hydrolases"/>
    <property type="match status" value="2"/>
</dbReference>
<dbReference type="GO" id="GO:0003684">
    <property type="term" value="F:damaged DNA binding"/>
    <property type="evidence" value="ECO:0007669"/>
    <property type="project" value="InterPro"/>
</dbReference>
<dbReference type="InterPro" id="IPR004576">
    <property type="entry name" value="Mfd"/>
</dbReference>
<dbReference type="GO" id="GO:0000716">
    <property type="term" value="P:transcription-coupled nucleotide-excision repair, DNA damage recognition"/>
    <property type="evidence" value="ECO:0007669"/>
    <property type="project" value="UniProtKB-UniRule"/>
</dbReference>